<dbReference type="CDD" id="cd10170">
    <property type="entry name" value="ASKHA_NBD_HSP70"/>
    <property type="match status" value="1"/>
</dbReference>
<gene>
    <name evidence="1" type="ORF">AAF712_008953</name>
</gene>
<dbReference type="InterPro" id="IPR043129">
    <property type="entry name" value="ATPase_NBD"/>
</dbReference>
<dbReference type="SUPFAM" id="SSF53067">
    <property type="entry name" value="Actin-like ATPase domain"/>
    <property type="match status" value="2"/>
</dbReference>
<name>A0ABR2ZRU7_9AGAR</name>
<dbReference type="EMBL" id="JBBXMP010000067">
    <property type="protein sequence ID" value="KAL0064093.1"/>
    <property type="molecule type" value="Genomic_DNA"/>
</dbReference>
<reference evidence="1 2" key="1">
    <citation type="submission" date="2024-05" db="EMBL/GenBank/DDBJ databases">
        <title>A draft genome resource for the thread blight pathogen Marasmius tenuissimus strain MS-2.</title>
        <authorList>
            <person name="Yulfo-Soto G.E."/>
            <person name="Baruah I.K."/>
            <person name="Amoako-Attah I."/>
            <person name="Bukari Y."/>
            <person name="Meinhardt L.W."/>
            <person name="Bailey B.A."/>
            <person name="Cohen S.P."/>
        </authorList>
    </citation>
    <scope>NUCLEOTIDE SEQUENCE [LARGE SCALE GENOMIC DNA]</scope>
    <source>
        <strain evidence="1 2">MS-2</strain>
    </source>
</reference>
<protein>
    <submittedName>
        <fullName evidence="1">Uncharacterized protein</fullName>
    </submittedName>
</protein>
<accession>A0ABR2ZRU7</accession>
<dbReference type="PANTHER" id="PTHR14187">
    <property type="entry name" value="ALPHA KINASE/ELONGATION FACTOR 2 KINASE"/>
    <property type="match status" value="1"/>
</dbReference>
<dbReference type="Gene3D" id="3.90.640.10">
    <property type="entry name" value="Actin, Chain A, domain 4"/>
    <property type="match status" value="1"/>
</dbReference>
<dbReference type="PANTHER" id="PTHR14187:SF5">
    <property type="entry name" value="HEAT SHOCK 70 KDA PROTEIN 12A"/>
    <property type="match status" value="1"/>
</dbReference>
<organism evidence="1 2">
    <name type="scientific">Marasmius tenuissimus</name>
    <dbReference type="NCBI Taxonomy" id="585030"/>
    <lineage>
        <taxon>Eukaryota</taxon>
        <taxon>Fungi</taxon>
        <taxon>Dikarya</taxon>
        <taxon>Basidiomycota</taxon>
        <taxon>Agaricomycotina</taxon>
        <taxon>Agaricomycetes</taxon>
        <taxon>Agaricomycetidae</taxon>
        <taxon>Agaricales</taxon>
        <taxon>Marasmiineae</taxon>
        <taxon>Marasmiaceae</taxon>
        <taxon>Marasmius</taxon>
    </lineage>
</organism>
<keyword evidence="2" id="KW-1185">Reference proteome</keyword>
<evidence type="ECO:0000313" key="1">
    <source>
        <dbReference type="EMBL" id="KAL0064093.1"/>
    </source>
</evidence>
<sequence>MSTTRKAYQGLFRKMVIAFDVGTTYSGASYAVLDPGLPPVIEGVSKFPGQGKVGGDSKIPSMVYYDQDGNVRAVGAEAMEDSFLEEAEDEEYIGVEWFKLHLRPSGLEKSDESQARVRTSDLPPLPPNKKPIDIFADFLRYLHKCTINFIKENRGEEFFSSVEREIEYVLSHPNGWEGAQQAQMRQAAISAGLISADEADSRLQFVTEGEASLHYCIDKGVTRDVDDEGQKGFIIVDAGGGTIDVSAYKKSGSGRFEEITTTQSGRLQGSVYVTRRATSWIESKLKDSRYGTRQDIVQMANVFDKTTKLCFRNGADTGYINFGSPRDRDLSVGINRGQMKIPGEAMKLFFSPSVDEILEAIQEQMKEVEHTPISSVFLVGGFAASDYVFSTLQSSLNRLDLCFYRPDGFLNKAVADGAVSFYLDHRVSARVARFTYGIECSTAYVPSDPEHRKRSDTVYTNLARRQRVPGFFSHILPKGSRVHEETEFRKSYHNRSTNAASLLSITVDIRHYRGRGDAPHWLDVDPKRFPTLCAIEADIAGSHNFARQRYNTRTGEYYESSFEVVLLFGLTELKAQIAWKVEGEEKRSPATVVYDQNEVQRD</sequence>
<dbReference type="Proteomes" id="UP001437256">
    <property type="component" value="Unassembled WGS sequence"/>
</dbReference>
<dbReference type="Gene3D" id="3.30.420.40">
    <property type="match status" value="2"/>
</dbReference>
<evidence type="ECO:0000313" key="2">
    <source>
        <dbReference type="Proteomes" id="UP001437256"/>
    </source>
</evidence>
<comment type="caution">
    <text evidence="1">The sequence shown here is derived from an EMBL/GenBank/DDBJ whole genome shotgun (WGS) entry which is preliminary data.</text>
</comment>
<proteinExistence type="predicted"/>